<dbReference type="GO" id="GO:0016746">
    <property type="term" value="F:acyltransferase activity"/>
    <property type="evidence" value="ECO:0007669"/>
    <property type="project" value="UniProtKB-KW"/>
</dbReference>
<accession>A0ABW0YLU6</accession>
<feature type="transmembrane region" description="Helical" evidence="3">
    <location>
        <begin position="363"/>
        <end position="383"/>
    </location>
</feature>
<feature type="domain" description="Acyltransferase 3" evidence="4">
    <location>
        <begin position="14"/>
        <end position="342"/>
    </location>
</feature>
<feature type="transmembrane region" description="Helical" evidence="3">
    <location>
        <begin position="42"/>
        <end position="59"/>
    </location>
</feature>
<dbReference type="PANTHER" id="PTHR23028">
    <property type="entry name" value="ACETYLTRANSFERASE"/>
    <property type="match status" value="1"/>
</dbReference>
<dbReference type="RefSeq" id="WP_385937543.1">
    <property type="nucleotide sequence ID" value="NZ_JBHSOZ010000002.1"/>
</dbReference>
<feature type="transmembrane region" description="Helical" evidence="3">
    <location>
        <begin position="236"/>
        <end position="258"/>
    </location>
</feature>
<dbReference type="Pfam" id="PF19040">
    <property type="entry name" value="SGNH"/>
    <property type="match status" value="1"/>
</dbReference>
<dbReference type="Pfam" id="PF01757">
    <property type="entry name" value="Acyl_transf_3"/>
    <property type="match status" value="1"/>
</dbReference>
<evidence type="ECO:0000259" key="4">
    <source>
        <dbReference type="Pfam" id="PF01757"/>
    </source>
</evidence>
<feature type="transmembrane region" description="Helical" evidence="3">
    <location>
        <begin position="264"/>
        <end position="285"/>
    </location>
</feature>
<reference evidence="7" key="1">
    <citation type="journal article" date="2019" name="Int. J. Syst. Evol. Microbiol.">
        <title>The Global Catalogue of Microorganisms (GCM) 10K type strain sequencing project: providing services to taxonomists for standard genome sequencing and annotation.</title>
        <authorList>
            <consortium name="The Broad Institute Genomics Platform"/>
            <consortium name="The Broad Institute Genome Sequencing Center for Infectious Disease"/>
            <person name="Wu L."/>
            <person name="Ma J."/>
        </authorList>
    </citation>
    <scope>NUCLEOTIDE SEQUENCE [LARGE SCALE GENOMIC DNA]</scope>
    <source>
        <strain evidence="7">CECT 7184</strain>
    </source>
</reference>
<feature type="domain" description="SGNH" evidence="5">
    <location>
        <begin position="427"/>
        <end position="643"/>
    </location>
</feature>
<dbReference type="Proteomes" id="UP001596142">
    <property type="component" value="Unassembled WGS sequence"/>
</dbReference>
<dbReference type="InterPro" id="IPR050879">
    <property type="entry name" value="Acyltransferase_3"/>
</dbReference>
<evidence type="ECO:0000259" key="5">
    <source>
        <dbReference type="Pfam" id="PF19040"/>
    </source>
</evidence>
<evidence type="ECO:0000313" key="7">
    <source>
        <dbReference type="Proteomes" id="UP001596142"/>
    </source>
</evidence>
<evidence type="ECO:0000313" key="6">
    <source>
        <dbReference type="EMBL" id="MFC5711388.1"/>
    </source>
</evidence>
<evidence type="ECO:0000256" key="3">
    <source>
        <dbReference type="SAM" id="Phobius"/>
    </source>
</evidence>
<name>A0ABW0YLU6_9BACI</name>
<keyword evidence="3" id="KW-0472">Membrane</keyword>
<keyword evidence="6" id="KW-0012">Acyltransferase</keyword>
<feature type="transmembrane region" description="Helical" evidence="3">
    <location>
        <begin position="323"/>
        <end position="342"/>
    </location>
</feature>
<feature type="transmembrane region" description="Helical" evidence="3">
    <location>
        <begin position="211"/>
        <end position="229"/>
    </location>
</feature>
<feature type="transmembrane region" description="Helical" evidence="3">
    <location>
        <begin position="297"/>
        <end position="317"/>
    </location>
</feature>
<evidence type="ECO:0000256" key="1">
    <source>
        <dbReference type="ARBA" id="ARBA00004370"/>
    </source>
</evidence>
<dbReference type="EMBL" id="JBHSOZ010000002">
    <property type="protein sequence ID" value="MFC5711388.1"/>
    <property type="molecule type" value="Genomic_DNA"/>
</dbReference>
<keyword evidence="3" id="KW-0812">Transmembrane</keyword>
<keyword evidence="6" id="KW-0808">Transferase</keyword>
<comment type="subcellular location">
    <subcellularLocation>
        <location evidence="1">Membrane</location>
    </subcellularLocation>
</comment>
<keyword evidence="3" id="KW-1133">Transmembrane helix</keyword>
<comment type="similarity">
    <text evidence="2">Belongs to the acyltransferase 3 family.</text>
</comment>
<proteinExistence type="inferred from homology"/>
<feature type="transmembrane region" description="Helical" evidence="3">
    <location>
        <begin position="79"/>
        <end position="97"/>
    </location>
</feature>
<keyword evidence="7" id="KW-1185">Reference proteome</keyword>
<comment type="caution">
    <text evidence="6">The sequence shown here is derived from an EMBL/GenBank/DDBJ whole genome shotgun (WGS) entry which is preliminary data.</text>
</comment>
<dbReference type="EC" id="2.3.1.-" evidence="6"/>
<evidence type="ECO:0000256" key="2">
    <source>
        <dbReference type="ARBA" id="ARBA00007400"/>
    </source>
</evidence>
<gene>
    <name evidence="6" type="ORF">ACFPU1_01195</name>
</gene>
<feature type="transmembrane region" description="Helical" evidence="3">
    <location>
        <begin position="151"/>
        <end position="169"/>
    </location>
</feature>
<sequence length="654" mass="73614">MDLYRQPDRKIRTEIEGLRAVAAILVAVYHIWLGTVSGGVDVFFVVSGFLITTSLIRGLERDNRIDFSNFVLRLSKRLFPAAFTVLFVVTIACLLWLPQVRWSQAVSEVFASALYFQNWQLAQQSVDYLAKNNEASPFQHFWAMSIQGQFYLLWPLVLFISVLLAKNLFKTSIRAAFLKTLLAVFVCSFVYSVYMTEVNQPWAYFDTFTRVWEFCLGGIIALLISNIVLNKSVSLVLGWLGFIGLLSCGIILQVSAVFPGYAALWPTLSAVFILLAGNQGGTLGVHRVLSSKPLVKFGSISYGFYLWHWPVLIFYYILTGNEVVSIFHGVLLIVLATLLAHLTTRFVETPIRKGKRLNTKWKTGAASAAFLVPVLLLSSLWYGTIQYMAHGASSTISVEGELQNKDEGVTPTPLQARDDVPRIYNEDCHQGEGKSEVIECKYGNTENPAITLALVGGSHSAHWLPALEVIAGEEDIEVRSYTKSGCRFSTDQREDKEDCQEWNDNMMEVLLSEKPDLVFTTADATELDEVPKGYVEHWETLNEEEIPVFAVRDNPRFEFDPPSCVEENGPYAQECAIDREEILPSNSPWEKLDNPPSNVHYADLSDSFCEEDVCYSVVDNVLVYRDFHHLTATFSKKIAPELKEELLPVLNNLQ</sequence>
<dbReference type="InterPro" id="IPR002656">
    <property type="entry name" value="Acyl_transf_3_dom"/>
</dbReference>
<feature type="transmembrane region" description="Helical" evidence="3">
    <location>
        <begin position="20"/>
        <end position="36"/>
    </location>
</feature>
<dbReference type="InterPro" id="IPR043968">
    <property type="entry name" value="SGNH"/>
</dbReference>
<organism evidence="6 7">
    <name type="scientific">Thalassorhabdus alkalitolerans</name>
    <dbReference type="NCBI Taxonomy" id="2282697"/>
    <lineage>
        <taxon>Bacteria</taxon>
        <taxon>Bacillati</taxon>
        <taxon>Bacillota</taxon>
        <taxon>Bacilli</taxon>
        <taxon>Bacillales</taxon>
        <taxon>Bacillaceae</taxon>
        <taxon>Thalassorhabdus</taxon>
    </lineage>
</organism>
<protein>
    <submittedName>
        <fullName evidence="6">Acyltransferase family protein</fullName>
        <ecNumber evidence="6">2.3.1.-</ecNumber>
    </submittedName>
</protein>
<feature type="transmembrane region" description="Helical" evidence="3">
    <location>
        <begin position="176"/>
        <end position="196"/>
    </location>
</feature>
<dbReference type="PANTHER" id="PTHR23028:SF53">
    <property type="entry name" value="ACYL_TRANSF_3 DOMAIN-CONTAINING PROTEIN"/>
    <property type="match status" value="1"/>
</dbReference>